<protein>
    <recommendedName>
        <fullName evidence="4">C3HC-type domain-containing protein</fullName>
    </recommendedName>
</protein>
<dbReference type="InterPro" id="IPR012935">
    <property type="entry name" value="NuBaID_N"/>
</dbReference>
<dbReference type="GO" id="GO:0005634">
    <property type="term" value="C:nucleus"/>
    <property type="evidence" value="ECO:0007669"/>
    <property type="project" value="UniProtKB-SubCell"/>
</dbReference>
<accession>A0AAW1RL77</accession>
<dbReference type="PANTHER" id="PTHR15835">
    <property type="entry name" value="NUCLEAR-INTERACTING PARTNER OF ALK"/>
    <property type="match status" value="1"/>
</dbReference>
<dbReference type="GO" id="GO:0008270">
    <property type="term" value="F:zinc ion binding"/>
    <property type="evidence" value="ECO:0007669"/>
    <property type="project" value="InterPro"/>
</dbReference>
<name>A0AAW1RL77_9CHLO</name>
<dbReference type="PANTHER" id="PTHR15835:SF6">
    <property type="entry name" value="ZINC FINGER C3HC-TYPE PROTEIN 1"/>
    <property type="match status" value="1"/>
</dbReference>
<gene>
    <name evidence="5" type="ORF">WJX74_002926</name>
</gene>
<reference evidence="5 6" key="1">
    <citation type="journal article" date="2024" name="Nat. Commun.">
        <title>Phylogenomics reveals the evolutionary origins of lichenization in chlorophyte algae.</title>
        <authorList>
            <person name="Puginier C."/>
            <person name="Libourel C."/>
            <person name="Otte J."/>
            <person name="Skaloud P."/>
            <person name="Haon M."/>
            <person name="Grisel S."/>
            <person name="Petersen M."/>
            <person name="Berrin J.G."/>
            <person name="Delaux P.M."/>
            <person name="Dal Grande F."/>
            <person name="Keller J."/>
        </authorList>
    </citation>
    <scope>NUCLEOTIDE SEQUENCE [LARGE SCALE GENOMIC DNA]</scope>
    <source>
        <strain evidence="5 6">SAG 2145</strain>
    </source>
</reference>
<sequence length="671" mass="70918">MFLSNAFAERSPAINRHKLLYRPTPASCTLTAPRAVTSDFEPVAQGAGDMTSQKVSMSEKLKQSLERFVKAGPQVAGDEDPALIASLFPSKERRNADHGIRPFQREDLYRRLHTYKVGTWFCKPEVAGPLACALRGWINTGVDLISCEVCRAKLSLPIPSLLSHDDIQKLAEAFAAKLMSAHAETCIWRTTSTSERWASFPPITPDAALTQFERRASHIANLGSLPCVELPSGSLPPLLWSRCRRRLHLLMTPGFKLGPPVPNLRPAISQDDSPAKPANLTTIMTEPLPNSGEGLTGLSREQKQRLLGLFGWNVRDPPQGSRSQPLLFCTMCGVKSGLWSFKPDETDPIPGWQPGNPLSGRARQAGSSPGFGLFTIAGGNLQTGSRSAGTKRPFGSGSYSAFGSSRAENGQGGSPPIGLGGAQQAPAPSTIAGGTIAPISDPSSGLHGQSIANGTTGTPAEDGQASPKQTPAPKSAAEIASASPAAQPFGLRSTPSAVPAFGLAALRSSSSLAAASPEVQQGSTAAAASDGPPSDDTAPHRGERGDESASKRQRISSSWTEGPGDGPVSTARSGTPAGHFQPEAVASWLQGQEILDPLKLHRPFCPWVNGSGASSGKEGGRVGWQYCLQQLVQLPADQEEDGHHHPHHEESGFQSHAQQRLVAQVRKIQAA</sequence>
<feature type="compositionally biased region" description="Basic and acidic residues" evidence="3">
    <location>
        <begin position="537"/>
        <end position="550"/>
    </location>
</feature>
<feature type="compositionally biased region" description="Polar residues" evidence="3">
    <location>
        <begin position="441"/>
        <end position="458"/>
    </location>
</feature>
<proteinExistence type="predicted"/>
<feature type="compositionally biased region" description="Gly residues" evidence="3">
    <location>
        <begin position="410"/>
        <end position="421"/>
    </location>
</feature>
<evidence type="ECO:0000256" key="1">
    <source>
        <dbReference type="ARBA" id="ARBA00004123"/>
    </source>
</evidence>
<keyword evidence="2" id="KW-0539">Nucleus</keyword>
<dbReference type="EMBL" id="JALJOS010000009">
    <property type="protein sequence ID" value="KAK9834494.1"/>
    <property type="molecule type" value="Genomic_DNA"/>
</dbReference>
<feature type="compositionally biased region" description="Low complexity" evidence="3">
    <location>
        <begin position="514"/>
        <end position="536"/>
    </location>
</feature>
<feature type="compositionally biased region" description="Basic and acidic residues" evidence="3">
    <location>
        <begin position="641"/>
        <end position="651"/>
    </location>
</feature>
<evidence type="ECO:0000313" key="6">
    <source>
        <dbReference type="Proteomes" id="UP001438707"/>
    </source>
</evidence>
<feature type="compositionally biased region" description="Low complexity" evidence="3">
    <location>
        <begin position="394"/>
        <end position="405"/>
    </location>
</feature>
<dbReference type="AlphaFoldDB" id="A0AAW1RL77"/>
<dbReference type="Proteomes" id="UP001438707">
    <property type="component" value="Unassembled WGS sequence"/>
</dbReference>
<evidence type="ECO:0000256" key="3">
    <source>
        <dbReference type="SAM" id="MobiDB-lite"/>
    </source>
</evidence>
<feature type="region of interest" description="Disordered" evidence="3">
    <location>
        <begin position="514"/>
        <end position="579"/>
    </location>
</feature>
<evidence type="ECO:0000259" key="4">
    <source>
        <dbReference type="Pfam" id="PF07967"/>
    </source>
</evidence>
<dbReference type="Pfam" id="PF07967">
    <property type="entry name" value="zf-C3HC"/>
    <property type="match status" value="1"/>
</dbReference>
<organism evidence="5 6">
    <name type="scientific">Apatococcus lobatus</name>
    <dbReference type="NCBI Taxonomy" id="904363"/>
    <lineage>
        <taxon>Eukaryota</taxon>
        <taxon>Viridiplantae</taxon>
        <taxon>Chlorophyta</taxon>
        <taxon>core chlorophytes</taxon>
        <taxon>Trebouxiophyceae</taxon>
        <taxon>Chlorellales</taxon>
        <taxon>Chlorellaceae</taxon>
        <taxon>Apatococcus</taxon>
    </lineage>
</organism>
<evidence type="ECO:0000256" key="2">
    <source>
        <dbReference type="ARBA" id="ARBA00023242"/>
    </source>
</evidence>
<feature type="compositionally biased region" description="Low complexity" evidence="3">
    <location>
        <begin position="471"/>
        <end position="486"/>
    </location>
</feature>
<evidence type="ECO:0000313" key="5">
    <source>
        <dbReference type="EMBL" id="KAK9834494.1"/>
    </source>
</evidence>
<feature type="region of interest" description="Disordered" evidence="3">
    <location>
        <begin position="345"/>
        <end position="491"/>
    </location>
</feature>
<feature type="domain" description="C3HC-type" evidence="4">
    <location>
        <begin position="102"/>
        <end position="226"/>
    </location>
</feature>
<comment type="subcellular location">
    <subcellularLocation>
        <location evidence="1">Nucleus</location>
    </subcellularLocation>
</comment>
<keyword evidence="6" id="KW-1185">Reference proteome</keyword>
<feature type="region of interest" description="Disordered" evidence="3">
    <location>
        <begin position="638"/>
        <end position="659"/>
    </location>
</feature>
<comment type="caution">
    <text evidence="5">The sequence shown here is derived from an EMBL/GenBank/DDBJ whole genome shotgun (WGS) entry which is preliminary data.</text>
</comment>